<evidence type="ECO:0000259" key="3">
    <source>
        <dbReference type="SMART" id="SM00198"/>
    </source>
</evidence>
<organism evidence="4 5">
    <name type="scientific">Saccoglossus kowalevskii</name>
    <name type="common">Acorn worm</name>
    <dbReference type="NCBI Taxonomy" id="10224"/>
    <lineage>
        <taxon>Eukaryota</taxon>
        <taxon>Metazoa</taxon>
        <taxon>Hemichordata</taxon>
        <taxon>Enteropneusta</taxon>
        <taxon>Harrimaniidae</taxon>
        <taxon>Saccoglossus</taxon>
    </lineage>
</organism>
<gene>
    <name evidence="5" type="primary">LOC100375105</name>
</gene>
<dbReference type="SMART" id="SM00192">
    <property type="entry name" value="LDLa"/>
    <property type="match status" value="1"/>
</dbReference>
<dbReference type="InterPro" id="IPR034113">
    <property type="entry name" value="SCP_GAPR1-like"/>
</dbReference>
<dbReference type="GeneID" id="100375105"/>
<accession>A0ABM0GZW5</accession>
<comment type="caution">
    <text evidence="2">Lacks conserved residue(s) required for the propagation of feature annotation.</text>
</comment>
<evidence type="ECO:0000256" key="2">
    <source>
        <dbReference type="PROSITE-ProRule" id="PRU00124"/>
    </source>
</evidence>
<dbReference type="Pfam" id="PF00057">
    <property type="entry name" value="Ldl_recept_a"/>
    <property type="match status" value="1"/>
</dbReference>
<dbReference type="PROSITE" id="PS01010">
    <property type="entry name" value="CRISP_2"/>
    <property type="match status" value="1"/>
</dbReference>
<dbReference type="InterPro" id="IPR023415">
    <property type="entry name" value="LDLR_class-A_CS"/>
</dbReference>
<dbReference type="InterPro" id="IPR036055">
    <property type="entry name" value="LDL_receptor-like_sf"/>
</dbReference>
<dbReference type="Gene3D" id="3.40.33.10">
    <property type="entry name" value="CAP"/>
    <property type="match status" value="1"/>
</dbReference>
<dbReference type="PROSITE" id="PS01209">
    <property type="entry name" value="LDLRA_1"/>
    <property type="match status" value="1"/>
</dbReference>
<evidence type="ECO:0000313" key="4">
    <source>
        <dbReference type="Proteomes" id="UP000694865"/>
    </source>
</evidence>
<dbReference type="SUPFAM" id="SSF55797">
    <property type="entry name" value="PR-1-like"/>
    <property type="match status" value="1"/>
</dbReference>
<keyword evidence="1 2" id="KW-1015">Disulfide bond</keyword>
<dbReference type="InterPro" id="IPR035940">
    <property type="entry name" value="CAP_sf"/>
</dbReference>
<dbReference type="InterPro" id="IPR002172">
    <property type="entry name" value="LDrepeatLR_classA_rpt"/>
</dbReference>
<dbReference type="PROSITE" id="PS50068">
    <property type="entry name" value="LDLRA_2"/>
    <property type="match status" value="1"/>
</dbReference>
<name>A0ABM0GZW5_SACKO</name>
<protein>
    <submittedName>
        <fullName evidence="5">Uncharacterized protein LOC100375105</fullName>
    </submittedName>
</protein>
<dbReference type="Proteomes" id="UP000694865">
    <property type="component" value="Unplaced"/>
</dbReference>
<dbReference type="CDD" id="cd05382">
    <property type="entry name" value="CAP_GAPR1-like"/>
    <property type="match status" value="1"/>
</dbReference>
<dbReference type="InterPro" id="IPR001283">
    <property type="entry name" value="CRISP-related"/>
</dbReference>
<dbReference type="CDD" id="cd00112">
    <property type="entry name" value="LDLa"/>
    <property type="match status" value="1"/>
</dbReference>
<sequence>MSYVTVPGMEKTFRHDGTIYHSLARNGSLRTGKAVLAASSKYSSIHFGEDTQTKSEDRERDELVRALKDLLSGNPESFDELLQERADNPNPPLREDDLCWNPNYPIICADKILCVKEDTLCDGTNNCLDGSDEKDCAATGGAGGGSLGCSSESLVEGRCSNPTGKAECNIGLDDIRQQMLDAHNFYRCKHGSPELRLSSQLNDYAQEWAEYLAATDSSEHSKNRGSNPPNRGENIWTGYDAFRWQSYDQFTGSTPVSDWYSENVNYNYASGTLNSSNGHFTQLVWKTSDQLGCGIATKQRAYGPKFYVVCQYKPAGNFGNFYLNVPPPV</sequence>
<dbReference type="SMART" id="SM00198">
    <property type="entry name" value="SCP"/>
    <property type="match status" value="1"/>
</dbReference>
<dbReference type="PROSITE" id="PS01009">
    <property type="entry name" value="CRISP_1"/>
    <property type="match status" value="1"/>
</dbReference>
<feature type="domain" description="SCP" evidence="3">
    <location>
        <begin position="174"/>
        <end position="320"/>
    </location>
</feature>
<dbReference type="RefSeq" id="XP_002741102.1">
    <property type="nucleotide sequence ID" value="XM_002741056.2"/>
</dbReference>
<proteinExistence type="predicted"/>
<dbReference type="SUPFAM" id="SSF57424">
    <property type="entry name" value="LDL receptor-like module"/>
    <property type="match status" value="1"/>
</dbReference>
<evidence type="ECO:0000256" key="1">
    <source>
        <dbReference type="ARBA" id="ARBA00023157"/>
    </source>
</evidence>
<keyword evidence="4" id="KW-1185">Reference proteome</keyword>
<feature type="disulfide bond" evidence="2">
    <location>
        <begin position="121"/>
        <end position="136"/>
    </location>
</feature>
<dbReference type="InterPro" id="IPR018244">
    <property type="entry name" value="Allrgn_V5/Tpx1_CS"/>
</dbReference>
<dbReference type="PANTHER" id="PTHR10334">
    <property type="entry name" value="CYSTEINE-RICH SECRETORY PROTEIN-RELATED"/>
    <property type="match status" value="1"/>
</dbReference>
<evidence type="ECO:0000313" key="5">
    <source>
        <dbReference type="RefSeq" id="XP_002741102.1"/>
    </source>
</evidence>
<dbReference type="Gene3D" id="4.10.400.10">
    <property type="entry name" value="Low-density Lipoprotein Receptor"/>
    <property type="match status" value="1"/>
</dbReference>
<dbReference type="Pfam" id="PF00188">
    <property type="entry name" value="CAP"/>
    <property type="match status" value="1"/>
</dbReference>
<dbReference type="InterPro" id="IPR014044">
    <property type="entry name" value="CAP_dom"/>
</dbReference>
<dbReference type="PRINTS" id="PR00837">
    <property type="entry name" value="V5TPXLIKE"/>
</dbReference>
<reference evidence="5" key="1">
    <citation type="submission" date="2025-08" db="UniProtKB">
        <authorList>
            <consortium name="RefSeq"/>
        </authorList>
    </citation>
    <scope>IDENTIFICATION</scope>
    <source>
        <tissue evidence="5">Testes</tissue>
    </source>
</reference>